<protein>
    <submittedName>
        <fullName evidence="4">SAG-related sequence SRS37B</fullName>
    </submittedName>
</protein>
<keyword evidence="2" id="KW-0732">Signal</keyword>
<dbReference type="Pfam" id="PF04092">
    <property type="entry name" value="SAG"/>
    <property type="match status" value="1"/>
</dbReference>
<dbReference type="Proteomes" id="UP000224006">
    <property type="component" value="Unassembled WGS sequence"/>
</dbReference>
<dbReference type="OrthoDB" id="333567at2759"/>
<sequence>MLTGLFRMLLFVSAGGALSLAWALMPTAADGVGGAGPQACTTPEGVTVEFPENEEAVKFRCGTDHTFIDPENPLYVYEVIEDTELITQHLVTGASALNEEREEGPAPLEPAQRLLTHLYENAELTGPEDESNGKLYTLRIPIASRNVPRKLKYICTQRRPKHSEDLVMACPVTITVPAKKPDEPDPLPDHEDGGDQGGDVVKCKQGEKHEALVSREEQVVRFQCGAEVNSLLPPEKLSVFDNENGECKKPADLSGLVPKATRSEAENGIYTVTFPQLPTTKQALCYKCTAASSLSFRASDCEIKITVSPRASTSTPEPTTSSTVSKLRPTDSKTITGTFVASVLGVALVA</sequence>
<dbReference type="InterPro" id="IPR007226">
    <property type="entry name" value="SRS_dom"/>
</dbReference>
<keyword evidence="5" id="KW-1185">Reference proteome</keyword>
<feature type="signal peptide" evidence="2">
    <location>
        <begin position="1"/>
        <end position="23"/>
    </location>
</feature>
<organism evidence="4 5">
    <name type="scientific">Besnoitia besnoiti</name>
    <name type="common">Apicomplexan protozoan</name>
    <dbReference type="NCBI Taxonomy" id="94643"/>
    <lineage>
        <taxon>Eukaryota</taxon>
        <taxon>Sar</taxon>
        <taxon>Alveolata</taxon>
        <taxon>Apicomplexa</taxon>
        <taxon>Conoidasida</taxon>
        <taxon>Coccidia</taxon>
        <taxon>Eucoccidiorida</taxon>
        <taxon>Eimeriorina</taxon>
        <taxon>Sarcocystidae</taxon>
        <taxon>Besnoitia</taxon>
    </lineage>
</organism>
<gene>
    <name evidence="4" type="ORF">BESB_025240</name>
</gene>
<dbReference type="GeneID" id="40307584"/>
<dbReference type="SUPFAM" id="SSF74877">
    <property type="entry name" value="Major surface antigen p30, SAG1"/>
    <property type="match status" value="1"/>
</dbReference>
<dbReference type="GO" id="GO:0016020">
    <property type="term" value="C:membrane"/>
    <property type="evidence" value="ECO:0007669"/>
    <property type="project" value="InterPro"/>
</dbReference>
<dbReference type="Gene3D" id="2.60.40.1320">
    <property type="entry name" value="SRS domain"/>
    <property type="match status" value="2"/>
</dbReference>
<evidence type="ECO:0000256" key="2">
    <source>
        <dbReference type="SAM" id="SignalP"/>
    </source>
</evidence>
<evidence type="ECO:0000259" key="3">
    <source>
        <dbReference type="Pfam" id="PF04092"/>
    </source>
</evidence>
<dbReference type="EMBL" id="NWUJ01000014">
    <property type="protein sequence ID" value="PFH31558.1"/>
    <property type="molecule type" value="Genomic_DNA"/>
</dbReference>
<reference evidence="4 5" key="1">
    <citation type="submission" date="2017-09" db="EMBL/GenBank/DDBJ databases">
        <title>Genome sequencing of Besnoitia besnoiti strain Bb-Ger1.</title>
        <authorList>
            <person name="Schares G."/>
            <person name="Venepally P."/>
            <person name="Lorenzi H.A."/>
        </authorList>
    </citation>
    <scope>NUCLEOTIDE SEQUENCE [LARGE SCALE GENOMIC DNA]</scope>
    <source>
        <strain evidence="4 5">Bb-Ger1</strain>
    </source>
</reference>
<feature type="compositionally biased region" description="Basic and acidic residues" evidence="1">
    <location>
        <begin position="179"/>
        <end position="193"/>
    </location>
</feature>
<dbReference type="VEuPathDB" id="ToxoDB:BESB_025240"/>
<dbReference type="KEGG" id="bbes:BESB_025240"/>
<name>A0A2A9LYN3_BESBE</name>
<evidence type="ECO:0000313" key="4">
    <source>
        <dbReference type="EMBL" id="PFH31558.1"/>
    </source>
</evidence>
<feature type="compositionally biased region" description="Low complexity" evidence="1">
    <location>
        <begin position="308"/>
        <end position="325"/>
    </location>
</feature>
<dbReference type="RefSeq" id="XP_029215567.1">
    <property type="nucleotide sequence ID" value="XM_029361212.1"/>
</dbReference>
<evidence type="ECO:0000313" key="5">
    <source>
        <dbReference type="Proteomes" id="UP000224006"/>
    </source>
</evidence>
<feature type="domain" description="SRS" evidence="3">
    <location>
        <begin position="200"/>
        <end position="307"/>
    </location>
</feature>
<feature type="region of interest" description="Disordered" evidence="1">
    <location>
        <begin position="308"/>
        <end position="328"/>
    </location>
</feature>
<feature type="chain" id="PRO_5013129188" evidence="2">
    <location>
        <begin position="24"/>
        <end position="350"/>
    </location>
</feature>
<comment type="caution">
    <text evidence="4">The sequence shown here is derived from an EMBL/GenBank/DDBJ whole genome shotgun (WGS) entry which is preliminary data.</text>
</comment>
<proteinExistence type="predicted"/>
<evidence type="ECO:0000256" key="1">
    <source>
        <dbReference type="SAM" id="MobiDB-lite"/>
    </source>
</evidence>
<dbReference type="InterPro" id="IPR036755">
    <property type="entry name" value="SRS_dom_sf"/>
</dbReference>
<dbReference type="AlphaFoldDB" id="A0A2A9LYN3"/>
<feature type="region of interest" description="Disordered" evidence="1">
    <location>
        <begin position="177"/>
        <end position="201"/>
    </location>
</feature>
<accession>A0A2A9LYN3</accession>